<evidence type="ECO:0000256" key="4">
    <source>
        <dbReference type="RuleBase" id="RU003939"/>
    </source>
</evidence>
<dbReference type="GO" id="GO:0030527">
    <property type="term" value="F:structural constituent of chromatin"/>
    <property type="evidence" value="ECO:0007669"/>
    <property type="project" value="InterPro"/>
</dbReference>
<dbReference type="CDD" id="cd13831">
    <property type="entry name" value="HU"/>
    <property type="match status" value="1"/>
</dbReference>
<dbReference type="RefSeq" id="WP_044437002.1">
    <property type="nucleotide sequence ID" value="NZ_BJYZ01000084.1"/>
</dbReference>
<dbReference type="GO" id="GO:0005829">
    <property type="term" value="C:cytosol"/>
    <property type="evidence" value="ECO:0007669"/>
    <property type="project" value="TreeGrafter"/>
</dbReference>
<comment type="caution">
    <text evidence="5">The sequence shown here is derived from an EMBL/GenBank/DDBJ whole genome shotgun (WGS) entry which is preliminary data.</text>
</comment>
<dbReference type="AlphaFoldDB" id="A0A512E4M8"/>
<gene>
    <name evidence="5" type="primary">hupB_2</name>
    <name evidence="5" type="ORF">SAE02_75780</name>
</gene>
<organism evidence="5 6">
    <name type="scientific">Skermanella aerolata</name>
    <dbReference type="NCBI Taxonomy" id="393310"/>
    <lineage>
        <taxon>Bacteria</taxon>
        <taxon>Pseudomonadati</taxon>
        <taxon>Pseudomonadota</taxon>
        <taxon>Alphaproteobacteria</taxon>
        <taxon>Rhodospirillales</taxon>
        <taxon>Azospirillaceae</taxon>
        <taxon>Skermanella</taxon>
    </lineage>
</organism>
<dbReference type="PANTHER" id="PTHR33175:SF3">
    <property type="entry name" value="DNA-BINDING PROTEIN HU-BETA"/>
    <property type="match status" value="1"/>
</dbReference>
<keyword evidence="2" id="KW-0226">DNA condensation</keyword>
<proteinExistence type="inferred from homology"/>
<comment type="similarity">
    <text evidence="1 4">Belongs to the bacterial histone-like protein family.</text>
</comment>
<dbReference type="GO" id="GO:0030261">
    <property type="term" value="P:chromosome condensation"/>
    <property type="evidence" value="ECO:0007669"/>
    <property type="project" value="UniProtKB-KW"/>
</dbReference>
<reference evidence="5 6" key="1">
    <citation type="submission" date="2019-07" db="EMBL/GenBank/DDBJ databases">
        <title>Whole genome shotgun sequence of Skermanella aerolata NBRC 106429.</title>
        <authorList>
            <person name="Hosoyama A."/>
            <person name="Uohara A."/>
            <person name="Ohji S."/>
            <person name="Ichikawa N."/>
        </authorList>
    </citation>
    <scope>NUCLEOTIDE SEQUENCE [LARGE SCALE GENOMIC DNA]</scope>
    <source>
        <strain evidence="5 6">NBRC 106429</strain>
    </source>
</reference>
<keyword evidence="6" id="KW-1185">Reference proteome</keyword>
<dbReference type="EMBL" id="BJYZ01000084">
    <property type="protein sequence ID" value="GEO43430.1"/>
    <property type="molecule type" value="Genomic_DNA"/>
</dbReference>
<dbReference type="PROSITE" id="PS00045">
    <property type="entry name" value="HISTONE_LIKE"/>
    <property type="match status" value="1"/>
</dbReference>
<dbReference type="InterPro" id="IPR020816">
    <property type="entry name" value="Histone-like_DNA-bd_CS"/>
</dbReference>
<dbReference type="Proteomes" id="UP000321523">
    <property type="component" value="Unassembled WGS sequence"/>
</dbReference>
<evidence type="ECO:0000256" key="2">
    <source>
        <dbReference type="ARBA" id="ARBA00023067"/>
    </source>
</evidence>
<dbReference type="InterPro" id="IPR010992">
    <property type="entry name" value="IHF-like_DNA-bd_dom_sf"/>
</dbReference>
<dbReference type="SUPFAM" id="SSF47729">
    <property type="entry name" value="IHF-like DNA-binding proteins"/>
    <property type="match status" value="1"/>
</dbReference>
<keyword evidence="3 5" id="KW-0238">DNA-binding</keyword>
<dbReference type="OrthoDB" id="9804203at2"/>
<dbReference type="PRINTS" id="PR01727">
    <property type="entry name" value="DNABINDINGHU"/>
</dbReference>
<dbReference type="SMART" id="SM00411">
    <property type="entry name" value="BHL"/>
    <property type="match status" value="1"/>
</dbReference>
<evidence type="ECO:0000256" key="3">
    <source>
        <dbReference type="ARBA" id="ARBA00023125"/>
    </source>
</evidence>
<dbReference type="InterPro" id="IPR000119">
    <property type="entry name" value="Hist_DNA-bd"/>
</dbReference>
<accession>A0A512E4M8</accession>
<evidence type="ECO:0000313" key="6">
    <source>
        <dbReference type="Proteomes" id="UP000321523"/>
    </source>
</evidence>
<dbReference type="Pfam" id="PF00216">
    <property type="entry name" value="Bac_DNA_binding"/>
    <property type="match status" value="1"/>
</dbReference>
<evidence type="ECO:0000313" key="5">
    <source>
        <dbReference type="EMBL" id="GEO43430.1"/>
    </source>
</evidence>
<protein>
    <submittedName>
        <fullName evidence="5">DNA-binding protein HU-beta</fullName>
    </submittedName>
</protein>
<evidence type="ECO:0000256" key="1">
    <source>
        <dbReference type="ARBA" id="ARBA00010529"/>
    </source>
</evidence>
<dbReference type="Gene3D" id="4.10.520.10">
    <property type="entry name" value="IHF-like DNA-binding proteins"/>
    <property type="match status" value="1"/>
</dbReference>
<dbReference type="PANTHER" id="PTHR33175">
    <property type="entry name" value="DNA-BINDING PROTEIN HU"/>
    <property type="match status" value="1"/>
</dbReference>
<sequence length="92" mass="9544">MNQAELIDALAEQTDLSRATAGKALAALIGVVTEALKRGDDVRIAGFGTFGVSERGERRGRNPQTGETITIAASRGAKFTAAKAVREALNGS</sequence>
<dbReference type="GO" id="GO:0003677">
    <property type="term" value="F:DNA binding"/>
    <property type="evidence" value="ECO:0007669"/>
    <property type="project" value="UniProtKB-KW"/>
</dbReference>
<name>A0A512E4M8_9PROT</name>